<dbReference type="PIRSF" id="PIRSF038958">
    <property type="entry name" value="PG_synth_SpoVB"/>
    <property type="match status" value="1"/>
</dbReference>
<keyword evidence="4 6" id="KW-1133">Transmembrane helix</keyword>
<keyword evidence="8" id="KW-1185">Reference proteome</keyword>
<keyword evidence="3 6" id="KW-0812">Transmembrane</keyword>
<keyword evidence="2" id="KW-1003">Cell membrane</keyword>
<evidence type="ECO:0000256" key="1">
    <source>
        <dbReference type="ARBA" id="ARBA00004651"/>
    </source>
</evidence>
<gene>
    <name evidence="7" type="ORF">E1757_34845</name>
</gene>
<evidence type="ECO:0000313" key="8">
    <source>
        <dbReference type="Proteomes" id="UP000295636"/>
    </source>
</evidence>
<keyword evidence="5 6" id="KW-0472">Membrane</keyword>
<dbReference type="InterPro" id="IPR050833">
    <property type="entry name" value="Poly_Biosynth_Transport"/>
</dbReference>
<evidence type="ECO:0000256" key="6">
    <source>
        <dbReference type="SAM" id="Phobius"/>
    </source>
</evidence>
<reference evidence="7 8" key="1">
    <citation type="submission" date="2019-03" db="EMBL/GenBank/DDBJ databases">
        <title>This is whole genome sequence of Paenibacillus sp MS74 strain.</title>
        <authorList>
            <person name="Trinh H.N."/>
        </authorList>
    </citation>
    <scope>NUCLEOTIDE SEQUENCE [LARGE SCALE GENOMIC DNA]</scope>
    <source>
        <strain evidence="7 8">MS74</strain>
    </source>
</reference>
<feature type="transmembrane region" description="Helical" evidence="6">
    <location>
        <begin position="500"/>
        <end position="516"/>
    </location>
</feature>
<feature type="transmembrane region" description="Helical" evidence="6">
    <location>
        <begin position="337"/>
        <end position="356"/>
    </location>
</feature>
<evidence type="ECO:0000256" key="4">
    <source>
        <dbReference type="ARBA" id="ARBA00022989"/>
    </source>
</evidence>
<feature type="transmembrane region" description="Helical" evidence="6">
    <location>
        <begin position="30"/>
        <end position="55"/>
    </location>
</feature>
<feature type="transmembrane region" description="Helical" evidence="6">
    <location>
        <begin position="430"/>
        <end position="449"/>
    </location>
</feature>
<dbReference type="CDD" id="cd13124">
    <property type="entry name" value="MATE_SpoVB_like"/>
    <property type="match status" value="1"/>
</dbReference>
<evidence type="ECO:0000256" key="3">
    <source>
        <dbReference type="ARBA" id="ARBA00022692"/>
    </source>
</evidence>
<evidence type="ECO:0000313" key="7">
    <source>
        <dbReference type="EMBL" id="TDF89171.1"/>
    </source>
</evidence>
<dbReference type="InterPro" id="IPR024923">
    <property type="entry name" value="PG_synth_SpoVB"/>
</dbReference>
<protein>
    <submittedName>
        <fullName evidence="7">Polysaccharide biosynthesis protein</fullName>
    </submittedName>
</protein>
<accession>A0A4R5K6V2</accession>
<feature type="transmembrane region" description="Helical" evidence="6">
    <location>
        <begin position="461"/>
        <end position="480"/>
    </location>
</feature>
<dbReference type="Pfam" id="PF01943">
    <property type="entry name" value="Polysacc_synt"/>
    <property type="match status" value="1"/>
</dbReference>
<feature type="transmembrane region" description="Helical" evidence="6">
    <location>
        <begin position="198"/>
        <end position="222"/>
    </location>
</feature>
<name>A0A4R5K6V2_9BACL</name>
<feature type="transmembrane region" description="Helical" evidence="6">
    <location>
        <begin position="289"/>
        <end position="316"/>
    </location>
</feature>
<comment type="subcellular location">
    <subcellularLocation>
        <location evidence="1">Cell membrane</location>
        <topology evidence="1">Multi-pass membrane protein</topology>
    </subcellularLocation>
</comment>
<feature type="transmembrane region" description="Helical" evidence="6">
    <location>
        <begin position="99"/>
        <end position="122"/>
    </location>
</feature>
<feature type="transmembrane region" description="Helical" evidence="6">
    <location>
        <begin position="67"/>
        <end position="87"/>
    </location>
</feature>
<comment type="caution">
    <text evidence="7">The sequence shown here is derived from an EMBL/GenBank/DDBJ whole genome shotgun (WGS) entry which is preliminary data.</text>
</comment>
<dbReference type="AlphaFoldDB" id="A0A4R5K6V2"/>
<feature type="transmembrane region" description="Helical" evidence="6">
    <location>
        <begin position="134"/>
        <end position="154"/>
    </location>
</feature>
<organism evidence="7 8">
    <name type="scientific">Paenibacillus piri</name>
    <dbReference type="NCBI Taxonomy" id="2547395"/>
    <lineage>
        <taxon>Bacteria</taxon>
        <taxon>Bacillati</taxon>
        <taxon>Bacillota</taxon>
        <taxon>Bacilli</taxon>
        <taxon>Bacillales</taxon>
        <taxon>Paenibacillaceae</taxon>
        <taxon>Paenibacillus</taxon>
    </lineage>
</organism>
<dbReference type="GO" id="GO:0005886">
    <property type="term" value="C:plasma membrane"/>
    <property type="evidence" value="ECO:0007669"/>
    <property type="project" value="UniProtKB-SubCell"/>
</dbReference>
<feature type="transmembrane region" description="Helical" evidence="6">
    <location>
        <begin position="404"/>
        <end position="424"/>
    </location>
</feature>
<dbReference type="PANTHER" id="PTHR30250">
    <property type="entry name" value="PST FAMILY PREDICTED COLANIC ACID TRANSPORTER"/>
    <property type="match status" value="1"/>
</dbReference>
<feature type="transmembrane region" description="Helical" evidence="6">
    <location>
        <begin position="175"/>
        <end position="192"/>
    </location>
</feature>
<dbReference type="OrthoDB" id="9775950at2"/>
<dbReference type="Proteomes" id="UP000295636">
    <property type="component" value="Unassembled WGS sequence"/>
</dbReference>
<evidence type="ECO:0000256" key="5">
    <source>
        <dbReference type="ARBA" id="ARBA00023136"/>
    </source>
</evidence>
<dbReference type="PANTHER" id="PTHR30250:SF21">
    <property type="entry name" value="LIPID II FLIPPASE MURJ"/>
    <property type="match status" value="1"/>
</dbReference>
<evidence type="ECO:0000256" key="2">
    <source>
        <dbReference type="ARBA" id="ARBA00022475"/>
    </source>
</evidence>
<feature type="transmembrane region" description="Helical" evidence="6">
    <location>
        <begin position="243"/>
        <end position="261"/>
    </location>
</feature>
<dbReference type="InterPro" id="IPR002797">
    <property type="entry name" value="Polysacc_synth"/>
</dbReference>
<sequence>MYSLCNKIDRTELHIVEVGKMRLPDLAKQTALRTGAIFVVKVIGFFARVVLFRLLGSEGIGLYQMAYSVYALFLTVITGGFPTALALATAKDPGQGWRLFKGTAVFLALFGLVLGFYCYSLAPRIAVLLGDAKLEFAVRCAAPAVAIVPFLSLLRGLLQGMEYYGYIAASEFIEQVFRVAPMVVIATVWLQYGVPYAVGGSMLGAPIGAFMSLCFLLAVIATSTVHKLKIIDKAAFQKLKKPGVILFIYSALSIFATRLIVPASDFLDALIIPRRLQAAGLSVSEATSVYGIITGMALTIVYMPAIVTSALAFTLSTKITADWELGRQERFAGRTSSAMQIVWLWGCGSALVLFFYAGDLSFLIFSSGAAETAIRYMALAPLLSGIRELSTVALWGTGNKKTPLTGLIVGVICSLTLNYCLLAVPGFAYAGAAIGILSLELIAALWNLNGLRRYTKGVMDGLLPGTVVVTLLFTVCLFLAKLSAQFLSLPRSVQSVGEMTLIYGSITLCLFVYFLKKERRLL</sequence>
<dbReference type="EMBL" id="SMRT01000038">
    <property type="protein sequence ID" value="TDF89171.1"/>
    <property type="molecule type" value="Genomic_DNA"/>
</dbReference>
<proteinExistence type="predicted"/>